<sequence>MRIPPAGLFLVAAGAQAALGRLSTPRLLRAAPLLAASGVLGVAAVGGFLRAGTTIDPVRVNRASSLVTDGVLGYTRNPMYLALAGALTAHAVARGSWAGLLPVAGFVWAVDRGQIAAEEAALRARFGPEYEAYAARVPRWVRPR</sequence>
<dbReference type="RefSeq" id="WP_085550221.1">
    <property type="nucleotide sequence ID" value="NZ_FXAR01000008.1"/>
</dbReference>
<keyword evidence="7" id="KW-1185">Reference proteome</keyword>
<dbReference type="InterPro" id="IPR007318">
    <property type="entry name" value="Phopholipid_MeTrfase"/>
</dbReference>
<reference evidence="7" key="1">
    <citation type="submission" date="2017-04" db="EMBL/GenBank/DDBJ databases">
        <authorList>
            <person name="Varghese N."/>
            <person name="Submissions S."/>
        </authorList>
    </citation>
    <scope>NUCLEOTIDE SEQUENCE [LARGE SCALE GENOMIC DNA]</scope>
    <source>
        <strain evidence="7">VDS</strain>
    </source>
</reference>
<dbReference type="Pfam" id="PF04191">
    <property type="entry name" value="PEMT"/>
    <property type="match status" value="1"/>
</dbReference>
<evidence type="ECO:0000256" key="1">
    <source>
        <dbReference type="ARBA" id="ARBA00004127"/>
    </source>
</evidence>
<dbReference type="AlphaFoldDB" id="A0A1X7K187"/>
<dbReference type="GO" id="GO:0032259">
    <property type="term" value="P:methylation"/>
    <property type="evidence" value="ECO:0007669"/>
    <property type="project" value="UniProtKB-KW"/>
</dbReference>
<keyword evidence="2 5" id="KW-0812">Transmembrane</keyword>
<dbReference type="STRING" id="1610489.SAMN06295981_2125"/>
<comment type="subcellular location">
    <subcellularLocation>
        <location evidence="1">Endomembrane system</location>
        <topology evidence="1">Multi-pass membrane protein</topology>
    </subcellularLocation>
</comment>
<dbReference type="Gene3D" id="1.20.120.1630">
    <property type="match status" value="1"/>
</dbReference>
<evidence type="ECO:0000256" key="2">
    <source>
        <dbReference type="ARBA" id="ARBA00022692"/>
    </source>
</evidence>
<dbReference type="Proteomes" id="UP000193309">
    <property type="component" value="Unassembled WGS sequence"/>
</dbReference>
<gene>
    <name evidence="6" type="ORF">SAMN06295981_2125</name>
</gene>
<organism evidence="6 7">
    <name type="scientific">Corynebacterium pollutisoli</name>
    <dbReference type="NCBI Taxonomy" id="1610489"/>
    <lineage>
        <taxon>Bacteria</taxon>
        <taxon>Bacillati</taxon>
        <taxon>Actinomycetota</taxon>
        <taxon>Actinomycetes</taxon>
        <taxon>Mycobacteriales</taxon>
        <taxon>Corynebacteriaceae</taxon>
        <taxon>Corynebacterium</taxon>
    </lineage>
</organism>
<evidence type="ECO:0000256" key="3">
    <source>
        <dbReference type="ARBA" id="ARBA00022989"/>
    </source>
</evidence>
<keyword evidence="6" id="KW-0489">Methyltransferase</keyword>
<evidence type="ECO:0000313" key="7">
    <source>
        <dbReference type="Proteomes" id="UP000193309"/>
    </source>
</evidence>
<evidence type="ECO:0000313" key="6">
    <source>
        <dbReference type="EMBL" id="SMG34255.1"/>
    </source>
</evidence>
<accession>A0A1X7K187</accession>
<protein>
    <submittedName>
        <fullName evidence="6">Protein-S-isoprenylcysteine O-methyltransferase Ste14</fullName>
    </submittedName>
</protein>
<keyword evidence="3 5" id="KW-1133">Transmembrane helix</keyword>
<dbReference type="EMBL" id="FXAR01000008">
    <property type="protein sequence ID" value="SMG34255.1"/>
    <property type="molecule type" value="Genomic_DNA"/>
</dbReference>
<feature type="transmembrane region" description="Helical" evidence="5">
    <location>
        <begin position="27"/>
        <end position="49"/>
    </location>
</feature>
<evidence type="ECO:0000256" key="4">
    <source>
        <dbReference type="ARBA" id="ARBA00023136"/>
    </source>
</evidence>
<dbReference type="GO" id="GO:0012505">
    <property type="term" value="C:endomembrane system"/>
    <property type="evidence" value="ECO:0007669"/>
    <property type="project" value="UniProtKB-SubCell"/>
</dbReference>
<dbReference type="OrthoDB" id="941586at2"/>
<name>A0A1X7K187_9CORY</name>
<evidence type="ECO:0000256" key="5">
    <source>
        <dbReference type="SAM" id="Phobius"/>
    </source>
</evidence>
<proteinExistence type="predicted"/>
<keyword evidence="4 5" id="KW-0472">Membrane</keyword>
<dbReference type="GO" id="GO:0008168">
    <property type="term" value="F:methyltransferase activity"/>
    <property type="evidence" value="ECO:0007669"/>
    <property type="project" value="UniProtKB-KW"/>
</dbReference>
<keyword evidence="6" id="KW-0808">Transferase</keyword>